<dbReference type="GO" id="GO:0000271">
    <property type="term" value="P:polysaccharide biosynthetic process"/>
    <property type="evidence" value="ECO:0007669"/>
    <property type="project" value="TreeGrafter"/>
</dbReference>
<dbReference type="AlphaFoldDB" id="A0A919TBB5"/>
<feature type="domain" description="Acyltransferase 3" evidence="3">
    <location>
        <begin position="11"/>
        <end position="196"/>
    </location>
</feature>
<dbReference type="InterPro" id="IPR002656">
    <property type="entry name" value="Acyl_transf_3_dom"/>
</dbReference>
<reference evidence="4 5" key="1">
    <citation type="submission" date="2021-03" db="EMBL/GenBank/DDBJ databases">
        <title>Whole genome shotgun sequence of Actinoplanes toevensis NBRC 105298.</title>
        <authorList>
            <person name="Komaki H."/>
            <person name="Tamura T."/>
        </authorList>
    </citation>
    <scope>NUCLEOTIDE SEQUENCE [LARGE SCALE GENOMIC DNA]</scope>
    <source>
        <strain evidence="4 5">NBRC 105298</strain>
    </source>
</reference>
<evidence type="ECO:0000313" key="5">
    <source>
        <dbReference type="Proteomes" id="UP000677082"/>
    </source>
</evidence>
<accession>A0A919TBB5</accession>
<gene>
    <name evidence="4" type="ORF">Ato02nite_034140</name>
</gene>
<dbReference type="Pfam" id="PF01757">
    <property type="entry name" value="Acyl_transf_3"/>
    <property type="match status" value="1"/>
</dbReference>
<dbReference type="GO" id="GO:0016747">
    <property type="term" value="F:acyltransferase activity, transferring groups other than amino-acyl groups"/>
    <property type="evidence" value="ECO:0007669"/>
    <property type="project" value="InterPro"/>
</dbReference>
<keyword evidence="2" id="KW-0812">Transmembrane</keyword>
<keyword evidence="5" id="KW-1185">Reference proteome</keyword>
<evidence type="ECO:0000259" key="3">
    <source>
        <dbReference type="Pfam" id="PF01757"/>
    </source>
</evidence>
<feature type="transmembrane region" description="Helical" evidence="2">
    <location>
        <begin position="159"/>
        <end position="177"/>
    </location>
</feature>
<proteinExistence type="predicted"/>
<feature type="region of interest" description="Disordered" evidence="1">
    <location>
        <begin position="433"/>
        <end position="463"/>
    </location>
</feature>
<feature type="transmembrane region" description="Helical" evidence="2">
    <location>
        <begin position="353"/>
        <end position="373"/>
    </location>
</feature>
<dbReference type="EMBL" id="BOQN01000049">
    <property type="protein sequence ID" value="GIM91621.1"/>
    <property type="molecule type" value="Genomic_DNA"/>
</dbReference>
<feature type="transmembrane region" description="Helical" evidence="2">
    <location>
        <begin position="183"/>
        <end position="201"/>
    </location>
</feature>
<feature type="transmembrane region" description="Helical" evidence="2">
    <location>
        <begin position="44"/>
        <end position="63"/>
    </location>
</feature>
<feature type="transmembrane region" description="Helical" evidence="2">
    <location>
        <begin position="320"/>
        <end position="341"/>
    </location>
</feature>
<keyword evidence="2" id="KW-1133">Transmembrane helix</keyword>
<feature type="transmembrane region" description="Helical" evidence="2">
    <location>
        <begin position="208"/>
        <end position="225"/>
    </location>
</feature>
<feature type="transmembrane region" description="Helical" evidence="2">
    <location>
        <begin position="290"/>
        <end position="313"/>
    </location>
</feature>
<feature type="transmembrane region" description="Helical" evidence="2">
    <location>
        <begin position="132"/>
        <end position="152"/>
    </location>
</feature>
<feature type="transmembrane region" description="Helical" evidence="2">
    <location>
        <begin position="261"/>
        <end position="278"/>
    </location>
</feature>
<dbReference type="GO" id="GO:0016020">
    <property type="term" value="C:membrane"/>
    <property type="evidence" value="ECO:0007669"/>
    <property type="project" value="TreeGrafter"/>
</dbReference>
<name>A0A919TBB5_9ACTN</name>
<evidence type="ECO:0000256" key="2">
    <source>
        <dbReference type="SAM" id="Phobius"/>
    </source>
</evidence>
<evidence type="ECO:0000256" key="1">
    <source>
        <dbReference type="SAM" id="MobiDB-lite"/>
    </source>
</evidence>
<organism evidence="4 5">
    <name type="scientific">Paractinoplanes toevensis</name>
    <dbReference type="NCBI Taxonomy" id="571911"/>
    <lineage>
        <taxon>Bacteria</taxon>
        <taxon>Bacillati</taxon>
        <taxon>Actinomycetota</taxon>
        <taxon>Actinomycetes</taxon>
        <taxon>Micromonosporales</taxon>
        <taxon>Micromonosporaceae</taxon>
        <taxon>Paractinoplanes</taxon>
    </lineage>
</organism>
<feature type="transmembrane region" description="Helical" evidence="2">
    <location>
        <begin position="231"/>
        <end position="249"/>
    </location>
</feature>
<feature type="region of interest" description="Disordered" evidence="1">
    <location>
        <begin position="397"/>
        <end position="421"/>
    </location>
</feature>
<comment type="caution">
    <text evidence="4">The sequence shown here is derived from an EMBL/GenBank/DDBJ whole genome shotgun (WGS) entry which is preliminary data.</text>
</comment>
<protein>
    <recommendedName>
        <fullName evidence="3">Acyltransferase 3 domain-containing protein</fullName>
    </recommendedName>
</protein>
<feature type="transmembrane region" description="Helical" evidence="2">
    <location>
        <begin position="12"/>
        <end position="32"/>
    </location>
</feature>
<dbReference type="PANTHER" id="PTHR23028:SF53">
    <property type="entry name" value="ACYL_TRANSF_3 DOMAIN-CONTAINING PROTEIN"/>
    <property type="match status" value="1"/>
</dbReference>
<keyword evidence="2" id="KW-0472">Membrane</keyword>
<evidence type="ECO:0000313" key="4">
    <source>
        <dbReference type="EMBL" id="GIM91621.1"/>
    </source>
</evidence>
<sequence>MPAAPHTHRMAWLDALRAVAALFVVYAHLTHWLLSDVRAVTANWFNGGVAGVMLFFLVSGYIIPASLERHGDLRRFWASRAARLFPLYLAVGAAVIVLLPVAPYLKEHPAAGTIAHLTMLAQFTGFDLVTPVMWTLSFEMAFYLLVAGLFALRLHRASATIAVIFAVTAVVTVPLTPRQMVTPVLPVVIAVVLVAGLAGLLSRRRTAVVAGALTLIALVLTLLLANQHPSHVWDGLLIPAVMFTGTAIYRAEHGQTPRRDAYVAAGVVGIACLINWFGELRSLNALTPQYMARSVITLLIIGGSFAIGFACRYRRVPRSLAWIGLVSYSLYLIHVPVIQLTGPWLYAHVHGPAEIPATAAFVAGLLGLSWLTYRWIELPGQRLAGSRSVLRKVLPEQRSQPGQGAGVAHLDHRDGDAEDRGHGVDAVVLGVPQHQDGPVLDGQRGERVHQGEAQLRRAGRGGV</sequence>
<dbReference type="Proteomes" id="UP000677082">
    <property type="component" value="Unassembled WGS sequence"/>
</dbReference>
<feature type="compositionally biased region" description="Basic and acidic residues" evidence="1">
    <location>
        <begin position="409"/>
        <end position="421"/>
    </location>
</feature>
<dbReference type="InterPro" id="IPR050879">
    <property type="entry name" value="Acyltransferase_3"/>
</dbReference>
<feature type="transmembrane region" description="Helical" evidence="2">
    <location>
        <begin position="84"/>
        <end position="105"/>
    </location>
</feature>
<dbReference type="PANTHER" id="PTHR23028">
    <property type="entry name" value="ACETYLTRANSFERASE"/>
    <property type="match status" value="1"/>
</dbReference>